<dbReference type="PANTHER" id="PTHR36427:SF3">
    <property type="entry name" value="LARGE RIBOSOMAL SUBUNIT PROTEIN UL1M"/>
    <property type="match status" value="1"/>
</dbReference>
<dbReference type="VEuPathDB" id="ToxoDB:CSUI_006189"/>
<dbReference type="RefSeq" id="XP_067921677.1">
    <property type="nucleotide sequence ID" value="XM_068066353.1"/>
</dbReference>
<dbReference type="EMBL" id="MIGC01003089">
    <property type="protein sequence ID" value="PHJ19985.1"/>
    <property type="molecule type" value="Genomic_DNA"/>
</dbReference>
<dbReference type="SUPFAM" id="SSF56808">
    <property type="entry name" value="Ribosomal protein L1"/>
    <property type="match status" value="1"/>
</dbReference>
<sequence length="500" mass="53738">MRRAGFSSNLSGMGAGTARPGQGNVHVPGLCLAGRRSRQPRLLCFSTLCDNERFSRWCASPVGDRHSMTNWWQRRLCGSFSRHLASSFNRTIDASPETQKETVGWRTGVQRGSNVSDAPLIVSQEQSSFSRASPRPAIAVSFCGPPASACLPFSSCSSSPSSHPALLSSLHLSWRSFSFRSKHGAVSLSPLFTRVSECALLRPTCSLPVLFIFSGLRFKRYIPFHTPKNPKSKNATALPPPLFASATLNVMRHAVLPSSPSEAEYALSGSLRLSPFQAVRVLQAFLPPAANRLSNTPVGPLFTLQNGPLGYVHAPLRCLDGSSPAPPHVDSAPRVSADGVLGEESLVYLTLNVAADLKRESVRGVCTLQHGVGSNVRLAVFCPEEEAPTMLALGADYAGVDTLIPRIAKGWVAFDKTLAVANVMPKLLKVARVLGPRKLMPSPKSGSVVSNLSEAVRAVKSGECVEFRAEGETGEVRVVVGRRDFTATQLLDNIKCVVKE</sequence>
<reference evidence="5 6" key="1">
    <citation type="journal article" date="2017" name="Int. J. Parasitol.">
        <title>The genome of the protozoan parasite Cystoisospora suis and a reverse vaccinology approach to identify vaccine candidates.</title>
        <authorList>
            <person name="Palmieri N."/>
            <person name="Shrestha A."/>
            <person name="Ruttkowski B."/>
            <person name="Beck T."/>
            <person name="Vogl C."/>
            <person name="Tomley F."/>
            <person name="Blake D.P."/>
            <person name="Joachim A."/>
        </authorList>
    </citation>
    <scope>NUCLEOTIDE SEQUENCE [LARGE SCALE GENOMIC DNA]</scope>
    <source>
        <strain evidence="5 6">Wien I</strain>
    </source>
</reference>
<dbReference type="PANTHER" id="PTHR36427">
    <property type="entry name" value="54S RIBOSOMAL PROTEIN L1, MITOCHONDRIAL"/>
    <property type="match status" value="1"/>
</dbReference>
<evidence type="ECO:0000256" key="4">
    <source>
        <dbReference type="SAM" id="MobiDB-lite"/>
    </source>
</evidence>
<keyword evidence="6" id="KW-1185">Reference proteome</keyword>
<evidence type="ECO:0000256" key="1">
    <source>
        <dbReference type="ARBA" id="ARBA00010531"/>
    </source>
</evidence>
<comment type="caution">
    <text evidence="5">The sequence shown here is derived from an EMBL/GenBank/DDBJ whole genome shotgun (WGS) entry which is preliminary data.</text>
</comment>
<accession>A0A2C6KUV6</accession>
<evidence type="ECO:0000313" key="5">
    <source>
        <dbReference type="EMBL" id="PHJ19985.1"/>
    </source>
</evidence>
<proteinExistence type="inferred from homology"/>
<evidence type="ECO:0000256" key="3">
    <source>
        <dbReference type="ARBA" id="ARBA00023274"/>
    </source>
</evidence>
<dbReference type="GeneID" id="94429564"/>
<evidence type="ECO:0000256" key="2">
    <source>
        <dbReference type="ARBA" id="ARBA00022980"/>
    </source>
</evidence>
<dbReference type="GO" id="GO:0005840">
    <property type="term" value="C:ribosome"/>
    <property type="evidence" value="ECO:0007669"/>
    <property type="project" value="UniProtKB-KW"/>
</dbReference>
<dbReference type="InterPro" id="IPR023674">
    <property type="entry name" value="Ribosomal_uL1-like"/>
</dbReference>
<dbReference type="GO" id="GO:1990904">
    <property type="term" value="C:ribonucleoprotein complex"/>
    <property type="evidence" value="ECO:0007669"/>
    <property type="project" value="UniProtKB-KW"/>
</dbReference>
<protein>
    <submittedName>
        <fullName evidence="5">L1p family of ribosomal protein</fullName>
    </submittedName>
</protein>
<dbReference type="InterPro" id="IPR028364">
    <property type="entry name" value="Ribosomal_uL1/biogenesis"/>
</dbReference>
<dbReference type="OrthoDB" id="767661at2759"/>
<dbReference type="Gene3D" id="3.30.190.20">
    <property type="match status" value="1"/>
</dbReference>
<dbReference type="CDD" id="cd00403">
    <property type="entry name" value="Ribosomal_L1"/>
    <property type="match status" value="1"/>
</dbReference>
<dbReference type="Pfam" id="PF00687">
    <property type="entry name" value="Ribosomal_L1"/>
    <property type="match status" value="1"/>
</dbReference>
<dbReference type="Gene3D" id="3.40.50.790">
    <property type="match status" value="1"/>
</dbReference>
<keyword evidence="3" id="KW-0687">Ribonucleoprotein</keyword>
<comment type="similarity">
    <text evidence="1">Belongs to the universal ribosomal protein uL1 family.</text>
</comment>
<feature type="non-terminal residue" evidence="5">
    <location>
        <position position="500"/>
    </location>
</feature>
<evidence type="ECO:0000313" key="6">
    <source>
        <dbReference type="Proteomes" id="UP000221165"/>
    </source>
</evidence>
<feature type="compositionally biased region" description="Polar residues" evidence="4">
    <location>
        <begin position="1"/>
        <end position="11"/>
    </location>
</feature>
<gene>
    <name evidence="5" type="ORF">CSUI_006189</name>
</gene>
<feature type="region of interest" description="Disordered" evidence="4">
    <location>
        <begin position="1"/>
        <end position="21"/>
    </location>
</feature>
<keyword evidence="2 5" id="KW-0689">Ribosomal protein</keyword>
<dbReference type="FunFam" id="3.40.50.790:FF:000001">
    <property type="entry name" value="50S ribosomal protein L1"/>
    <property type="match status" value="1"/>
</dbReference>
<name>A0A2C6KUV6_9APIC</name>
<dbReference type="Proteomes" id="UP000221165">
    <property type="component" value="Unassembled WGS sequence"/>
</dbReference>
<dbReference type="InterPro" id="IPR016095">
    <property type="entry name" value="Ribosomal_uL1_3-a/b-sand"/>
</dbReference>
<dbReference type="AlphaFoldDB" id="A0A2C6KUV6"/>
<organism evidence="5 6">
    <name type="scientific">Cystoisospora suis</name>
    <dbReference type="NCBI Taxonomy" id="483139"/>
    <lineage>
        <taxon>Eukaryota</taxon>
        <taxon>Sar</taxon>
        <taxon>Alveolata</taxon>
        <taxon>Apicomplexa</taxon>
        <taxon>Conoidasida</taxon>
        <taxon>Coccidia</taxon>
        <taxon>Eucoccidiorida</taxon>
        <taxon>Eimeriorina</taxon>
        <taxon>Sarcocystidae</taxon>
        <taxon>Cystoisospora</taxon>
    </lineage>
</organism>